<name>A0ABT6Q5H4_9PROT</name>
<sequence>MKKKYIILLGISLLSTQAYAQMPSDNIPTGLETPSSNRGLNNANHPAPSNHNNATYQSNMGNQYQYDLNNPSDRLEYSVDVDAQTRDKANPTIQLDRKMGQFGGGIDPDN</sequence>
<evidence type="ECO:0000256" key="1">
    <source>
        <dbReference type="SAM" id="MobiDB-lite"/>
    </source>
</evidence>
<proteinExistence type="predicted"/>
<accession>A0ABT6Q5H4</accession>
<feature type="compositionally biased region" description="Polar residues" evidence="1">
    <location>
        <begin position="55"/>
        <end position="70"/>
    </location>
</feature>
<feature type="compositionally biased region" description="Polar residues" evidence="1">
    <location>
        <begin position="24"/>
        <end position="40"/>
    </location>
</feature>
<evidence type="ECO:0000313" key="4">
    <source>
        <dbReference type="Proteomes" id="UP001431775"/>
    </source>
</evidence>
<dbReference type="Proteomes" id="UP001431775">
    <property type="component" value="Unassembled WGS sequence"/>
</dbReference>
<feature type="chain" id="PRO_5046743900" evidence="2">
    <location>
        <begin position="21"/>
        <end position="110"/>
    </location>
</feature>
<dbReference type="RefSeq" id="WP_281461823.1">
    <property type="nucleotide sequence ID" value="NZ_JASBAN010000001.1"/>
</dbReference>
<keyword evidence="4" id="KW-1185">Reference proteome</keyword>
<evidence type="ECO:0000256" key="2">
    <source>
        <dbReference type="SAM" id="SignalP"/>
    </source>
</evidence>
<evidence type="ECO:0000313" key="3">
    <source>
        <dbReference type="EMBL" id="MDI2112153.1"/>
    </source>
</evidence>
<reference evidence="3" key="1">
    <citation type="submission" date="2023-05" db="EMBL/GenBank/DDBJ databases">
        <title>Whole genome sequence of Commensalibacter sp.</title>
        <authorList>
            <person name="Charoenyingcharoen P."/>
            <person name="Yukphan P."/>
        </authorList>
    </citation>
    <scope>NUCLEOTIDE SEQUENCE</scope>
    <source>
        <strain evidence="3">TBRC 10068</strain>
    </source>
</reference>
<comment type="caution">
    <text evidence="3">The sequence shown here is derived from an EMBL/GenBank/DDBJ whole genome shotgun (WGS) entry which is preliminary data.</text>
</comment>
<dbReference type="EMBL" id="JASBAN010000001">
    <property type="protein sequence ID" value="MDI2112153.1"/>
    <property type="molecule type" value="Genomic_DNA"/>
</dbReference>
<keyword evidence="2" id="KW-0732">Signal</keyword>
<feature type="region of interest" description="Disordered" evidence="1">
    <location>
        <begin position="24"/>
        <end position="70"/>
    </location>
</feature>
<gene>
    <name evidence="3" type="ORF">QJV33_02425</name>
</gene>
<feature type="compositionally biased region" description="Low complexity" evidence="1">
    <location>
        <begin position="41"/>
        <end position="54"/>
    </location>
</feature>
<organism evidence="3 4">
    <name type="scientific">Commensalibacter nepenthis</name>
    <dbReference type="NCBI Taxonomy" id="3043872"/>
    <lineage>
        <taxon>Bacteria</taxon>
        <taxon>Pseudomonadati</taxon>
        <taxon>Pseudomonadota</taxon>
        <taxon>Alphaproteobacteria</taxon>
        <taxon>Acetobacterales</taxon>
        <taxon>Acetobacteraceae</taxon>
    </lineage>
</organism>
<feature type="signal peptide" evidence="2">
    <location>
        <begin position="1"/>
        <end position="20"/>
    </location>
</feature>
<protein>
    <submittedName>
        <fullName evidence="3">Uncharacterized protein</fullName>
    </submittedName>
</protein>